<protein>
    <submittedName>
        <fullName evidence="1">Uncharacterized protein</fullName>
    </submittedName>
</protein>
<organism evidence="1 2">
    <name type="scientific">Pyropia yezoensis</name>
    <name type="common">Susabi-nori</name>
    <name type="synonym">Porphyra yezoensis</name>
    <dbReference type="NCBI Taxonomy" id="2788"/>
    <lineage>
        <taxon>Eukaryota</taxon>
        <taxon>Rhodophyta</taxon>
        <taxon>Bangiophyceae</taxon>
        <taxon>Bangiales</taxon>
        <taxon>Bangiaceae</taxon>
        <taxon>Pyropia</taxon>
    </lineage>
</organism>
<name>A0ACC3C7K1_PYRYE</name>
<dbReference type="EMBL" id="CM020619">
    <property type="protein sequence ID" value="KAK1866284.1"/>
    <property type="molecule type" value="Genomic_DNA"/>
</dbReference>
<proteinExistence type="predicted"/>
<comment type="caution">
    <text evidence="1">The sequence shown here is derived from an EMBL/GenBank/DDBJ whole genome shotgun (WGS) entry which is preliminary data.</text>
</comment>
<sequence>MFGGGFLGVGPAEIFVIGAVGWLVLGPQRLFQVARDAGKVLGQLRKTADDAKGSFTEALEVDSLGLGSLAVPEELVRKPDQKAGEDELAHFREQLRRVSDPMQTADLDSPAMAAALAADPLPLLAGDIPPELDVPTDTALAELEAAYIAAKKKLLRKGLAELEALGDGDAGKKKA</sequence>
<dbReference type="Proteomes" id="UP000798662">
    <property type="component" value="Chromosome 2"/>
</dbReference>
<evidence type="ECO:0000313" key="1">
    <source>
        <dbReference type="EMBL" id="KAK1866284.1"/>
    </source>
</evidence>
<reference evidence="1" key="1">
    <citation type="submission" date="2019-11" db="EMBL/GenBank/DDBJ databases">
        <title>Nori genome reveals adaptations in red seaweeds to the harsh intertidal environment.</title>
        <authorList>
            <person name="Wang D."/>
            <person name="Mao Y."/>
        </authorList>
    </citation>
    <scope>NUCLEOTIDE SEQUENCE</scope>
    <source>
        <tissue evidence="1">Gametophyte</tissue>
    </source>
</reference>
<evidence type="ECO:0000313" key="2">
    <source>
        <dbReference type="Proteomes" id="UP000798662"/>
    </source>
</evidence>
<gene>
    <name evidence="1" type="ORF">I4F81_008805</name>
</gene>
<accession>A0ACC3C7K1</accession>
<keyword evidence="2" id="KW-1185">Reference proteome</keyword>